<organism evidence="3 4">
    <name type="scientific">Sphagnum troendelagicum</name>
    <dbReference type="NCBI Taxonomy" id="128251"/>
    <lineage>
        <taxon>Eukaryota</taxon>
        <taxon>Viridiplantae</taxon>
        <taxon>Streptophyta</taxon>
        <taxon>Embryophyta</taxon>
        <taxon>Bryophyta</taxon>
        <taxon>Sphagnophytina</taxon>
        <taxon>Sphagnopsida</taxon>
        <taxon>Sphagnales</taxon>
        <taxon>Sphagnaceae</taxon>
        <taxon>Sphagnum</taxon>
    </lineage>
</organism>
<dbReference type="Proteomes" id="UP001497512">
    <property type="component" value="Chromosome 3"/>
</dbReference>
<evidence type="ECO:0000256" key="2">
    <source>
        <dbReference type="SAM" id="MobiDB-lite"/>
    </source>
</evidence>
<dbReference type="EMBL" id="OZ019895">
    <property type="protein sequence ID" value="CAK9221048.1"/>
    <property type="molecule type" value="Genomic_DNA"/>
</dbReference>
<evidence type="ECO:0000256" key="1">
    <source>
        <dbReference type="SAM" id="Coils"/>
    </source>
</evidence>
<evidence type="ECO:0000313" key="4">
    <source>
        <dbReference type="Proteomes" id="UP001497512"/>
    </source>
</evidence>
<feature type="region of interest" description="Disordered" evidence="2">
    <location>
        <begin position="125"/>
        <end position="148"/>
    </location>
</feature>
<name>A0ABP0UGZ3_9BRYO</name>
<reference evidence="3" key="1">
    <citation type="submission" date="2024-02" db="EMBL/GenBank/DDBJ databases">
        <authorList>
            <consortium name="ELIXIR-Norway"/>
            <consortium name="Elixir Norway"/>
        </authorList>
    </citation>
    <scope>NUCLEOTIDE SEQUENCE</scope>
</reference>
<sequence>MSNGDHCSENWDHVSETGDWESEVVEHTQSLSSLTYEALREWPASQQTSELPGTHSQKLATLHNLNDKLVKQVASLQTNRESLTNKVLQTEEELNVAKEAQEEIAALKIEHMNQMKENFDKMVVAEEENTSSVEVEPREGCREGSPFS</sequence>
<proteinExistence type="predicted"/>
<keyword evidence="1" id="KW-0175">Coiled coil</keyword>
<evidence type="ECO:0000313" key="3">
    <source>
        <dbReference type="EMBL" id="CAK9221048.1"/>
    </source>
</evidence>
<accession>A0ABP0UGZ3</accession>
<protein>
    <submittedName>
        <fullName evidence="3">Uncharacterized protein</fullName>
    </submittedName>
</protein>
<gene>
    <name evidence="3" type="ORF">CSSPTR1EN2_LOCUS15761</name>
</gene>
<keyword evidence="4" id="KW-1185">Reference proteome</keyword>
<feature type="coiled-coil region" evidence="1">
    <location>
        <begin position="66"/>
        <end position="117"/>
    </location>
</feature>